<accession>A0A537JJB5</accession>
<dbReference type="Proteomes" id="UP000318093">
    <property type="component" value="Unassembled WGS sequence"/>
</dbReference>
<dbReference type="Gene3D" id="3.90.1310.10">
    <property type="entry name" value="Penicillin-binding protein 2a (Domain 2)"/>
    <property type="match status" value="1"/>
</dbReference>
<comment type="caution">
    <text evidence="1">The sequence shown here is derived from an EMBL/GenBank/DDBJ whole genome shotgun (WGS) entry which is preliminary data.</text>
</comment>
<evidence type="ECO:0008006" key="3">
    <source>
        <dbReference type="Google" id="ProtNLM"/>
    </source>
</evidence>
<sequence>MLFAGWWITLALLLCRLVDLQVFQAQGLQRLAIRQQLGSLRLPGRRGAIVDRTGRPLALNVPIDSLYAVPRAIPDPAAFARARWKYAPRRSHRPSGRGGACRIAIGESGSAAICPTRGGCRPRRVTARRSMRSGARREETMAWRRSCSDSRTAISWLSW</sequence>
<evidence type="ECO:0000313" key="2">
    <source>
        <dbReference type="Proteomes" id="UP000318093"/>
    </source>
</evidence>
<dbReference type="AlphaFoldDB" id="A0A537JJB5"/>
<organism evidence="1 2">
    <name type="scientific">Candidatus Segetimicrobium genomatis</name>
    <dbReference type="NCBI Taxonomy" id="2569760"/>
    <lineage>
        <taxon>Bacteria</taxon>
        <taxon>Bacillati</taxon>
        <taxon>Candidatus Sysuimicrobiota</taxon>
        <taxon>Candidatus Sysuimicrobiia</taxon>
        <taxon>Candidatus Sysuimicrobiales</taxon>
        <taxon>Candidatus Segetimicrobiaceae</taxon>
        <taxon>Candidatus Segetimicrobium</taxon>
    </lineage>
</organism>
<name>A0A537JJB5_9BACT</name>
<dbReference type="SUPFAM" id="SSF56519">
    <property type="entry name" value="Penicillin binding protein dimerisation domain"/>
    <property type="match status" value="1"/>
</dbReference>
<evidence type="ECO:0000313" key="1">
    <source>
        <dbReference type="EMBL" id="TMI83625.1"/>
    </source>
</evidence>
<dbReference type="GO" id="GO:0008658">
    <property type="term" value="F:penicillin binding"/>
    <property type="evidence" value="ECO:0007669"/>
    <property type="project" value="InterPro"/>
</dbReference>
<gene>
    <name evidence="1" type="ORF">E6H03_03380</name>
</gene>
<proteinExistence type="predicted"/>
<protein>
    <recommendedName>
        <fullName evidence="3">Penicillin-binding protein dimerisation domain-containing protein</fullName>
    </recommendedName>
</protein>
<dbReference type="InterPro" id="IPR036138">
    <property type="entry name" value="PBP_dimer_sf"/>
</dbReference>
<reference evidence="1 2" key="1">
    <citation type="journal article" date="2019" name="Nat. Microbiol.">
        <title>Mediterranean grassland soil C-N compound turnover is dependent on rainfall and depth, and is mediated by genomically divergent microorganisms.</title>
        <authorList>
            <person name="Diamond S."/>
            <person name="Andeer P.F."/>
            <person name="Li Z."/>
            <person name="Crits-Christoph A."/>
            <person name="Burstein D."/>
            <person name="Anantharaman K."/>
            <person name="Lane K.R."/>
            <person name="Thomas B.C."/>
            <person name="Pan C."/>
            <person name="Northen T.R."/>
            <person name="Banfield J.F."/>
        </authorList>
    </citation>
    <scope>NUCLEOTIDE SEQUENCE [LARGE SCALE GENOMIC DNA]</scope>
    <source>
        <strain evidence="1">NP_6</strain>
    </source>
</reference>
<dbReference type="EMBL" id="VBAN01000100">
    <property type="protein sequence ID" value="TMI83625.1"/>
    <property type="molecule type" value="Genomic_DNA"/>
</dbReference>